<accession>K6AEQ8</accession>
<proteinExistence type="predicted"/>
<dbReference type="HOGENOM" id="CLU_2438127_0_0_10"/>
<evidence type="ECO:0000313" key="1">
    <source>
        <dbReference type="EMBL" id="EKN14203.1"/>
    </source>
</evidence>
<gene>
    <name evidence="1" type="ORF">HMPREF1077_00390</name>
</gene>
<name>K6AEQ8_9BACT</name>
<dbReference type="AlphaFoldDB" id="K6AEQ8"/>
<dbReference type="Proteomes" id="UP000001218">
    <property type="component" value="Unassembled WGS sequence"/>
</dbReference>
<comment type="caution">
    <text evidence="1">The sequence shown here is derived from an EMBL/GenBank/DDBJ whole genome shotgun (WGS) entry which is preliminary data.</text>
</comment>
<evidence type="ECO:0000313" key="2">
    <source>
        <dbReference type="Proteomes" id="UP000001218"/>
    </source>
</evidence>
<organism evidence="1 2">
    <name type="scientific">Parabacteroides johnsonii CL02T12C29</name>
    <dbReference type="NCBI Taxonomy" id="999419"/>
    <lineage>
        <taxon>Bacteria</taxon>
        <taxon>Pseudomonadati</taxon>
        <taxon>Bacteroidota</taxon>
        <taxon>Bacteroidia</taxon>
        <taxon>Bacteroidales</taxon>
        <taxon>Tannerellaceae</taxon>
        <taxon>Parabacteroides</taxon>
    </lineage>
</organism>
<protein>
    <submittedName>
        <fullName evidence="1">Uncharacterized protein</fullName>
    </submittedName>
</protein>
<reference evidence="1 2" key="1">
    <citation type="submission" date="2012-02" db="EMBL/GenBank/DDBJ databases">
        <title>The Genome Sequence of Parabacteroides johnsonii CL02T12C29.</title>
        <authorList>
            <consortium name="The Broad Institute Genome Sequencing Platform"/>
            <person name="Earl A."/>
            <person name="Ward D."/>
            <person name="Feldgarden M."/>
            <person name="Gevers D."/>
            <person name="Zitomersky N.L."/>
            <person name="Coyne M.J."/>
            <person name="Comstock L.E."/>
            <person name="Young S.K."/>
            <person name="Zeng Q."/>
            <person name="Gargeya S."/>
            <person name="Fitzgerald M."/>
            <person name="Haas B."/>
            <person name="Abouelleil A."/>
            <person name="Alvarado L."/>
            <person name="Arachchi H.M."/>
            <person name="Berlin A."/>
            <person name="Chapman S.B."/>
            <person name="Gearin G."/>
            <person name="Goldberg J."/>
            <person name="Griggs A."/>
            <person name="Gujja S."/>
            <person name="Hansen M."/>
            <person name="Heiman D."/>
            <person name="Howarth C."/>
            <person name="Larimer J."/>
            <person name="Lui A."/>
            <person name="MacDonald P.J.P."/>
            <person name="McCowen C."/>
            <person name="Montmayeur A."/>
            <person name="Murphy C."/>
            <person name="Neiman D."/>
            <person name="Pearson M."/>
            <person name="Priest M."/>
            <person name="Roberts A."/>
            <person name="Saif S."/>
            <person name="Shea T."/>
            <person name="Sisk P."/>
            <person name="Stolte C."/>
            <person name="Sykes S."/>
            <person name="Wortman J."/>
            <person name="Nusbaum C."/>
            <person name="Birren B."/>
        </authorList>
    </citation>
    <scope>NUCLEOTIDE SEQUENCE [LARGE SCALE GENOMIC DNA]</scope>
    <source>
        <strain evidence="1 2">CL02T12C29</strain>
    </source>
</reference>
<sequence>MISLDADDADNTDVSRFILLIINNVRVNLRSSVLSASYEYQYLVHSLFYLLADKFSKNKSIIRLAATNELISLFNTCCSVRFNILSTAGL</sequence>
<dbReference type="EMBL" id="AGZP01000007">
    <property type="protein sequence ID" value="EKN14203.1"/>
    <property type="molecule type" value="Genomic_DNA"/>
</dbReference>